<dbReference type="PROSITE" id="PS51635">
    <property type="entry name" value="PNPLA"/>
    <property type="match status" value="1"/>
</dbReference>
<keyword evidence="3 4" id="KW-0443">Lipid metabolism</keyword>
<evidence type="ECO:0000313" key="6">
    <source>
        <dbReference type="EMBL" id="OJJ45838.1"/>
    </source>
</evidence>
<dbReference type="Pfam" id="PF01734">
    <property type="entry name" value="Patatin"/>
    <property type="match status" value="1"/>
</dbReference>
<feature type="short sequence motif" description="DGA/G" evidence="4">
    <location>
        <begin position="434"/>
        <end position="436"/>
    </location>
</feature>
<dbReference type="PANTHER" id="PTHR24185">
    <property type="entry name" value="CALCIUM-INDEPENDENT PHOSPHOLIPASE A2-GAMMA"/>
    <property type="match status" value="1"/>
</dbReference>
<dbReference type="GO" id="GO:0047499">
    <property type="term" value="F:calcium-independent phospholipase A2 activity"/>
    <property type="evidence" value="ECO:0007669"/>
    <property type="project" value="TreeGrafter"/>
</dbReference>
<dbReference type="GO" id="GO:0016042">
    <property type="term" value="P:lipid catabolic process"/>
    <property type="evidence" value="ECO:0007669"/>
    <property type="project" value="UniProtKB-UniRule"/>
</dbReference>
<proteinExistence type="predicted"/>
<evidence type="ECO:0000313" key="7">
    <source>
        <dbReference type="Proteomes" id="UP000184188"/>
    </source>
</evidence>
<feature type="short sequence motif" description="GXSXG" evidence="4">
    <location>
        <begin position="279"/>
        <end position="283"/>
    </location>
</feature>
<feature type="short sequence motif" description="GXGXXG" evidence="4">
    <location>
        <begin position="245"/>
        <end position="250"/>
    </location>
</feature>
<dbReference type="SUPFAM" id="SSF52151">
    <property type="entry name" value="FabD/lysophospholipase-like"/>
    <property type="match status" value="1"/>
</dbReference>
<accession>A0A1L9SFB3</accession>
<dbReference type="InterPro" id="IPR002641">
    <property type="entry name" value="PNPLA_dom"/>
</dbReference>
<dbReference type="GO" id="GO:0046486">
    <property type="term" value="P:glycerolipid metabolic process"/>
    <property type="evidence" value="ECO:0007669"/>
    <property type="project" value="UniProtKB-ARBA"/>
</dbReference>
<evidence type="ECO:0000259" key="5">
    <source>
        <dbReference type="PROSITE" id="PS51635"/>
    </source>
</evidence>
<dbReference type="Gene3D" id="3.40.1090.10">
    <property type="entry name" value="Cytosolic phospholipase A2 catalytic domain"/>
    <property type="match status" value="1"/>
</dbReference>
<dbReference type="VEuPathDB" id="FungiDB:ASPZODRAFT_167556"/>
<dbReference type="GeneID" id="34613295"/>
<organism evidence="6 7">
    <name type="scientific">Penicilliopsis zonata CBS 506.65</name>
    <dbReference type="NCBI Taxonomy" id="1073090"/>
    <lineage>
        <taxon>Eukaryota</taxon>
        <taxon>Fungi</taxon>
        <taxon>Dikarya</taxon>
        <taxon>Ascomycota</taxon>
        <taxon>Pezizomycotina</taxon>
        <taxon>Eurotiomycetes</taxon>
        <taxon>Eurotiomycetidae</taxon>
        <taxon>Eurotiales</taxon>
        <taxon>Aspergillaceae</taxon>
        <taxon>Penicilliopsis</taxon>
    </lineage>
</organism>
<keyword evidence="7" id="KW-1185">Reference proteome</keyword>
<evidence type="ECO:0000256" key="2">
    <source>
        <dbReference type="ARBA" id="ARBA00022963"/>
    </source>
</evidence>
<dbReference type="RefSeq" id="XP_022580348.1">
    <property type="nucleotide sequence ID" value="XM_022726831.1"/>
</dbReference>
<feature type="domain" description="PNPLA" evidence="5">
    <location>
        <begin position="241"/>
        <end position="447"/>
    </location>
</feature>
<gene>
    <name evidence="6" type="ORF">ASPZODRAFT_167556</name>
</gene>
<sequence length="600" mass="66868">MSTLPTSLRELPAWPIRALDDDSIFPEGKFVVDAPECKDETEPLVWAEDGTVATETWFTTPPLSRSAILGLKSVQLFAETRDQGYVDDRALGNWTWLELAIYENEEADSPRVREGVQLVWTSHRNDMGSKEYDWLSGDGFGEQHDLLNLLQPGNVIAVRVCACFRGWELYGRAARLVLRTGPPTRIEPPPSYTQVIEETLTLQHIMNCINVRNDAYEPTITAAWDRADTYSGKELRPLRVLSLDGGGVRGYSSLMLLKEVMDRGAPNKKPCDVFDLIGGTSTGGLIAIMLGRLKMTVQECLDEYDALMKEVFGSGWFHKHIGKTASYIQKSEFYSAEKLEKVIKALLRKRLPAGEDPENALLLDNDNPCKIFLMAVREESGSNRGPVFLRSYLDEREKPDADLANIKLWQAARATSAAPAYFKPLQVGNVKLVDGGLLANNPFGWLWFEVLGVFGPTRETDCFLSIGTGMAANVAVAQPGFLFKDAMMSFSSLATNTESTHLLFRTLVDAFAPCPQAKKYFRLNVSKELPEPDDHQGIFAVFFGKKKEEVNLKDYEDPGSLDDVDVIPKLKEWTKEWIAGQHGLIKACGESIARNLAKKG</sequence>
<keyword evidence="1 4" id="KW-0378">Hydrolase</keyword>
<dbReference type="GO" id="GO:0019369">
    <property type="term" value="P:arachidonate metabolic process"/>
    <property type="evidence" value="ECO:0007669"/>
    <property type="project" value="TreeGrafter"/>
</dbReference>
<dbReference type="GO" id="GO:0016020">
    <property type="term" value="C:membrane"/>
    <property type="evidence" value="ECO:0007669"/>
    <property type="project" value="TreeGrafter"/>
</dbReference>
<keyword evidence="2 4" id="KW-0442">Lipid degradation</keyword>
<name>A0A1L9SFB3_9EURO</name>
<dbReference type="PANTHER" id="PTHR24185:SF1">
    <property type="entry name" value="CALCIUM-INDEPENDENT PHOSPHOLIPASE A2-GAMMA"/>
    <property type="match status" value="1"/>
</dbReference>
<dbReference type="AlphaFoldDB" id="A0A1L9SFB3"/>
<feature type="active site" description="Nucleophile" evidence="4">
    <location>
        <position position="281"/>
    </location>
</feature>
<protein>
    <recommendedName>
        <fullName evidence="5">PNPLA domain-containing protein</fullName>
    </recommendedName>
</protein>
<reference evidence="7" key="1">
    <citation type="journal article" date="2017" name="Genome Biol.">
        <title>Comparative genomics reveals high biological diversity and specific adaptations in the industrially and medically important fungal genus Aspergillus.</title>
        <authorList>
            <person name="de Vries R.P."/>
            <person name="Riley R."/>
            <person name="Wiebenga A."/>
            <person name="Aguilar-Osorio G."/>
            <person name="Amillis S."/>
            <person name="Uchima C.A."/>
            <person name="Anderluh G."/>
            <person name="Asadollahi M."/>
            <person name="Askin M."/>
            <person name="Barry K."/>
            <person name="Battaglia E."/>
            <person name="Bayram O."/>
            <person name="Benocci T."/>
            <person name="Braus-Stromeyer S.A."/>
            <person name="Caldana C."/>
            <person name="Canovas D."/>
            <person name="Cerqueira G.C."/>
            <person name="Chen F."/>
            <person name="Chen W."/>
            <person name="Choi C."/>
            <person name="Clum A."/>
            <person name="Dos Santos R.A."/>
            <person name="Damasio A.R."/>
            <person name="Diallinas G."/>
            <person name="Emri T."/>
            <person name="Fekete E."/>
            <person name="Flipphi M."/>
            <person name="Freyberg S."/>
            <person name="Gallo A."/>
            <person name="Gournas C."/>
            <person name="Habgood R."/>
            <person name="Hainaut M."/>
            <person name="Harispe M.L."/>
            <person name="Henrissat B."/>
            <person name="Hilden K.S."/>
            <person name="Hope R."/>
            <person name="Hossain A."/>
            <person name="Karabika E."/>
            <person name="Karaffa L."/>
            <person name="Karanyi Z."/>
            <person name="Krasevec N."/>
            <person name="Kuo A."/>
            <person name="Kusch H."/>
            <person name="LaButti K."/>
            <person name="Lagendijk E.L."/>
            <person name="Lapidus A."/>
            <person name="Levasseur A."/>
            <person name="Lindquist E."/>
            <person name="Lipzen A."/>
            <person name="Logrieco A.F."/>
            <person name="MacCabe A."/>
            <person name="Maekelae M.R."/>
            <person name="Malavazi I."/>
            <person name="Melin P."/>
            <person name="Meyer V."/>
            <person name="Mielnichuk N."/>
            <person name="Miskei M."/>
            <person name="Molnar A.P."/>
            <person name="Mule G."/>
            <person name="Ngan C.Y."/>
            <person name="Orejas M."/>
            <person name="Orosz E."/>
            <person name="Ouedraogo J.P."/>
            <person name="Overkamp K.M."/>
            <person name="Park H.-S."/>
            <person name="Perrone G."/>
            <person name="Piumi F."/>
            <person name="Punt P.J."/>
            <person name="Ram A.F."/>
            <person name="Ramon A."/>
            <person name="Rauscher S."/>
            <person name="Record E."/>
            <person name="Riano-Pachon D.M."/>
            <person name="Robert V."/>
            <person name="Roehrig J."/>
            <person name="Ruller R."/>
            <person name="Salamov A."/>
            <person name="Salih N.S."/>
            <person name="Samson R.A."/>
            <person name="Sandor E."/>
            <person name="Sanguinetti M."/>
            <person name="Schuetze T."/>
            <person name="Sepcic K."/>
            <person name="Shelest E."/>
            <person name="Sherlock G."/>
            <person name="Sophianopoulou V."/>
            <person name="Squina F.M."/>
            <person name="Sun H."/>
            <person name="Susca A."/>
            <person name="Todd R.B."/>
            <person name="Tsang A."/>
            <person name="Unkles S.E."/>
            <person name="van de Wiele N."/>
            <person name="van Rossen-Uffink D."/>
            <person name="Oliveira J.V."/>
            <person name="Vesth T.C."/>
            <person name="Visser J."/>
            <person name="Yu J.-H."/>
            <person name="Zhou M."/>
            <person name="Andersen M.R."/>
            <person name="Archer D.B."/>
            <person name="Baker S.E."/>
            <person name="Benoit I."/>
            <person name="Brakhage A.A."/>
            <person name="Braus G.H."/>
            <person name="Fischer R."/>
            <person name="Frisvad J.C."/>
            <person name="Goldman G.H."/>
            <person name="Houbraken J."/>
            <person name="Oakley B."/>
            <person name="Pocsi I."/>
            <person name="Scazzocchio C."/>
            <person name="Seiboth B."/>
            <person name="vanKuyk P.A."/>
            <person name="Wortman J."/>
            <person name="Dyer P.S."/>
            <person name="Grigoriev I.V."/>
        </authorList>
    </citation>
    <scope>NUCLEOTIDE SEQUENCE [LARGE SCALE GENOMIC DNA]</scope>
    <source>
        <strain evidence="7">CBS 506.65</strain>
    </source>
</reference>
<dbReference type="InterPro" id="IPR016035">
    <property type="entry name" value="Acyl_Trfase/lysoPLipase"/>
</dbReference>
<evidence type="ECO:0000256" key="3">
    <source>
        <dbReference type="ARBA" id="ARBA00023098"/>
    </source>
</evidence>
<evidence type="ECO:0000256" key="1">
    <source>
        <dbReference type="ARBA" id="ARBA00022801"/>
    </source>
</evidence>
<dbReference type="STRING" id="1073090.A0A1L9SFB3"/>
<dbReference type="EMBL" id="KV878344">
    <property type="protein sequence ID" value="OJJ45838.1"/>
    <property type="molecule type" value="Genomic_DNA"/>
</dbReference>
<evidence type="ECO:0000256" key="4">
    <source>
        <dbReference type="PROSITE-ProRule" id="PRU01161"/>
    </source>
</evidence>
<dbReference type="Proteomes" id="UP000184188">
    <property type="component" value="Unassembled WGS sequence"/>
</dbReference>
<feature type="active site" description="Proton acceptor" evidence="4">
    <location>
        <position position="434"/>
    </location>
</feature>
<dbReference type="OrthoDB" id="1658288at2759"/>